<organism evidence="1 2">
    <name type="scientific">Trematosphaeria pertusa</name>
    <dbReference type="NCBI Taxonomy" id="390896"/>
    <lineage>
        <taxon>Eukaryota</taxon>
        <taxon>Fungi</taxon>
        <taxon>Dikarya</taxon>
        <taxon>Ascomycota</taxon>
        <taxon>Pezizomycotina</taxon>
        <taxon>Dothideomycetes</taxon>
        <taxon>Pleosporomycetidae</taxon>
        <taxon>Pleosporales</taxon>
        <taxon>Massarineae</taxon>
        <taxon>Trematosphaeriaceae</taxon>
        <taxon>Trematosphaeria</taxon>
    </lineage>
</organism>
<name>A0A6A6I9Z7_9PLEO</name>
<protein>
    <submittedName>
        <fullName evidence="1">Uncharacterized protein</fullName>
    </submittedName>
</protein>
<sequence>MASRGSPQTTYPIQASRRSNNTSNPLFYYQRLNEERDRWSTLKAAPGAKRFWADLWTAAHQQHAAMYHRFDKSITRGLKSLIRATLMTLLTRYARQYQHPVYQEYRQLLEQNNDYQTWHLRKLAYLMVSLTPVLDYRTGATNPKLLVTITDCLPRDAYLKWKIFNDAAERVRDGDGVICQLLMMMLLLRGLDGLMRVMRHVWEGEPSRTTRNLASEVMRIFLLQCNGMDPARRLKQVGPTGALQAWRLSG</sequence>
<evidence type="ECO:0000313" key="2">
    <source>
        <dbReference type="Proteomes" id="UP000800094"/>
    </source>
</evidence>
<dbReference type="Proteomes" id="UP000800094">
    <property type="component" value="Unassembled WGS sequence"/>
</dbReference>
<dbReference type="AlphaFoldDB" id="A0A6A6I9Z7"/>
<dbReference type="GeneID" id="54582622"/>
<keyword evidence="2" id="KW-1185">Reference proteome</keyword>
<evidence type="ECO:0000313" key="1">
    <source>
        <dbReference type="EMBL" id="KAF2247201.1"/>
    </source>
</evidence>
<dbReference type="RefSeq" id="XP_033682205.1">
    <property type="nucleotide sequence ID" value="XM_033829292.1"/>
</dbReference>
<proteinExistence type="predicted"/>
<dbReference type="EMBL" id="ML987197">
    <property type="protein sequence ID" value="KAF2247201.1"/>
    <property type="molecule type" value="Genomic_DNA"/>
</dbReference>
<accession>A0A6A6I9Z7</accession>
<gene>
    <name evidence="1" type="ORF">BU26DRAFT_520451</name>
</gene>
<reference evidence="1" key="1">
    <citation type="journal article" date="2020" name="Stud. Mycol.">
        <title>101 Dothideomycetes genomes: a test case for predicting lifestyles and emergence of pathogens.</title>
        <authorList>
            <person name="Haridas S."/>
            <person name="Albert R."/>
            <person name="Binder M."/>
            <person name="Bloem J."/>
            <person name="Labutti K."/>
            <person name="Salamov A."/>
            <person name="Andreopoulos B."/>
            <person name="Baker S."/>
            <person name="Barry K."/>
            <person name="Bills G."/>
            <person name="Bluhm B."/>
            <person name="Cannon C."/>
            <person name="Castanera R."/>
            <person name="Culley D."/>
            <person name="Daum C."/>
            <person name="Ezra D."/>
            <person name="Gonzalez J."/>
            <person name="Henrissat B."/>
            <person name="Kuo A."/>
            <person name="Liang C."/>
            <person name="Lipzen A."/>
            <person name="Lutzoni F."/>
            <person name="Magnuson J."/>
            <person name="Mondo S."/>
            <person name="Nolan M."/>
            <person name="Ohm R."/>
            <person name="Pangilinan J."/>
            <person name="Park H.-J."/>
            <person name="Ramirez L."/>
            <person name="Alfaro M."/>
            <person name="Sun H."/>
            <person name="Tritt A."/>
            <person name="Yoshinaga Y."/>
            <person name="Zwiers L.-H."/>
            <person name="Turgeon B."/>
            <person name="Goodwin S."/>
            <person name="Spatafora J."/>
            <person name="Crous P."/>
            <person name="Grigoriev I."/>
        </authorList>
    </citation>
    <scope>NUCLEOTIDE SEQUENCE</scope>
    <source>
        <strain evidence="1">CBS 122368</strain>
    </source>
</reference>